<dbReference type="AlphaFoldDB" id="A0A3N4PKU0"/>
<dbReference type="SUPFAM" id="SSF88946">
    <property type="entry name" value="Sigma2 domain of RNA polymerase sigma factors"/>
    <property type="match status" value="1"/>
</dbReference>
<dbReference type="GO" id="GO:0006352">
    <property type="term" value="P:DNA-templated transcription initiation"/>
    <property type="evidence" value="ECO:0007669"/>
    <property type="project" value="InterPro"/>
</dbReference>
<sequence>MYADIQNEAHLLQQMAMGSQPAFKTVVAAYWPNIYAHALAYLRSPEKAEETTQDVFVALWEKRATLPAIENFRGYLFITARNKIVSRLREKLASEPADGDEDVAETLYVPDSQLELKELNSLLRRGMDQLPAKRKKVFEMSRLEGKSHAEIAAELNISKDTVSEYITLALNFLRTYLKNNGNHLHIAIFCLYYL</sequence>
<dbReference type="OrthoDB" id="759001at2"/>
<comment type="similarity">
    <text evidence="1">Belongs to the sigma-70 factor family. ECF subfamily.</text>
</comment>
<dbReference type="PANTHER" id="PTHR43133:SF46">
    <property type="entry name" value="RNA POLYMERASE SIGMA-70 FACTOR ECF SUBFAMILY"/>
    <property type="match status" value="1"/>
</dbReference>
<dbReference type="Gene3D" id="1.10.1740.10">
    <property type="match status" value="1"/>
</dbReference>
<reference evidence="7 8" key="1">
    <citation type="submission" date="2018-11" db="EMBL/GenBank/DDBJ databases">
        <title>Chitinophaga lutea sp.nov., isolate from arsenic contaminated soil.</title>
        <authorList>
            <person name="Zong Y."/>
        </authorList>
    </citation>
    <scope>NUCLEOTIDE SEQUENCE [LARGE SCALE GENOMIC DNA]</scope>
    <source>
        <strain evidence="7 8">ZY74</strain>
    </source>
</reference>
<dbReference type="EMBL" id="RPDH01000002">
    <property type="protein sequence ID" value="RPE08826.1"/>
    <property type="molecule type" value="Genomic_DNA"/>
</dbReference>
<dbReference type="GO" id="GO:0003677">
    <property type="term" value="F:DNA binding"/>
    <property type="evidence" value="ECO:0007669"/>
    <property type="project" value="InterPro"/>
</dbReference>
<dbReference type="NCBIfam" id="TIGR02985">
    <property type="entry name" value="Sig70_bacteroi1"/>
    <property type="match status" value="1"/>
</dbReference>
<dbReference type="InterPro" id="IPR014327">
    <property type="entry name" value="RNA_pol_sigma70_bacteroid"/>
</dbReference>
<dbReference type="InterPro" id="IPR007627">
    <property type="entry name" value="RNA_pol_sigma70_r2"/>
</dbReference>
<evidence type="ECO:0000256" key="3">
    <source>
        <dbReference type="ARBA" id="ARBA00023082"/>
    </source>
</evidence>
<dbReference type="Pfam" id="PF04542">
    <property type="entry name" value="Sigma70_r2"/>
    <property type="match status" value="1"/>
</dbReference>
<keyword evidence="8" id="KW-1185">Reference proteome</keyword>
<dbReference type="Gene3D" id="1.10.10.10">
    <property type="entry name" value="Winged helix-like DNA-binding domain superfamily/Winged helix DNA-binding domain"/>
    <property type="match status" value="1"/>
</dbReference>
<dbReference type="GO" id="GO:0016987">
    <property type="term" value="F:sigma factor activity"/>
    <property type="evidence" value="ECO:0007669"/>
    <property type="project" value="UniProtKB-KW"/>
</dbReference>
<dbReference type="InterPro" id="IPR039425">
    <property type="entry name" value="RNA_pol_sigma-70-like"/>
</dbReference>
<feature type="domain" description="RNA polymerase sigma factor 70 region 4 type 2" evidence="6">
    <location>
        <begin position="123"/>
        <end position="172"/>
    </location>
</feature>
<dbReference type="CDD" id="cd06171">
    <property type="entry name" value="Sigma70_r4"/>
    <property type="match status" value="1"/>
</dbReference>
<feature type="domain" description="RNA polymerase sigma-70 region 2" evidence="5">
    <location>
        <begin position="27"/>
        <end position="90"/>
    </location>
</feature>
<dbReference type="NCBIfam" id="TIGR02937">
    <property type="entry name" value="sigma70-ECF"/>
    <property type="match status" value="1"/>
</dbReference>
<evidence type="ECO:0000313" key="7">
    <source>
        <dbReference type="EMBL" id="RPE08826.1"/>
    </source>
</evidence>
<name>A0A3N4PKU0_9BACT</name>
<protein>
    <submittedName>
        <fullName evidence="7">RNA polymerase sigma-70 factor</fullName>
    </submittedName>
</protein>
<proteinExistence type="inferred from homology"/>
<dbReference type="RefSeq" id="WP_123847822.1">
    <property type="nucleotide sequence ID" value="NZ_RPDH01000002.1"/>
</dbReference>
<dbReference type="InterPro" id="IPR013324">
    <property type="entry name" value="RNA_pol_sigma_r3/r4-like"/>
</dbReference>
<evidence type="ECO:0000256" key="1">
    <source>
        <dbReference type="ARBA" id="ARBA00010641"/>
    </source>
</evidence>
<keyword evidence="2" id="KW-0805">Transcription regulation</keyword>
<evidence type="ECO:0000256" key="4">
    <source>
        <dbReference type="ARBA" id="ARBA00023163"/>
    </source>
</evidence>
<comment type="caution">
    <text evidence="7">The sequence shown here is derived from an EMBL/GenBank/DDBJ whole genome shotgun (WGS) entry which is preliminary data.</text>
</comment>
<dbReference type="InterPro" id="IPR013249">
    <property type="entry name" value="RNA_pol_sigma70_r4_t2"/>
</dbReference>
<dbReference type="Pfam" id="PF08281">
    <property type="entry name" value="Sigma70_r4_2"/>
    <property type="match status" value="1"/>
</dbReference>
<dbReference type="PANTHER" id="PTHR43133">
    <property type="entry name" value="RNA POLYMERASE ECF-TYPE SIGMA FACTO"/>
    <property type="match status" value="1"/>
</dbReference>
<organism evidence="7 8">
    <name type="scientific">Chitinophaga lutea</name>
    <dbReference type="NCBI Taxonomy" id="2488634"/>
    <lineage>
        <taxon>Bacteria</taxon>
        <taxon>Pseudomonadati</taxon>
        <taxon>Bacteroidota</taxon>
        <taxon>Chitinophagia</taxon>
        <taxon>Chitinophagales</taxon>
        <taxon>Chitinophagaceae</taxon>
        <taxon>Chitinophaga</taxon>
    </lineage>
</organism>
<keyword evidence="3" id="KW-0731">Sigma factor</keyword>
<accession>A0A3N4PKU0</accession>
<evidence type="ECO:0000256" key="2">
    <source>
        <dbReference type="ARBA" id="ARBA00023015"/>
    </source>
</evidence>
<dbReference type="Proteomes" id="UP000278351">
    <property type="component" value="Unassembled WGS sequence"/>
</dbReference>
<dbReference type="InterPro" id="IPR014284">
    <property type="entry name" value="RNA_pol_sigma-70_dom"/>
</dbReference>
<evidence type="ECO:0000313" key="8">
    <source>
        <dbReference type="Proteomes" id="UP000278351"/>
    </source>
</evidence>
<keyword evidence="4" id="KW-0804">Transcription</keyword>
<evidence type="ECO:0000259" key="5">
    <source>
        <dbReference type="Pfam" id="PF04542"/>
    </source>
</evidence>
<gene>
    <name evidence="7" type="ORF">EGT74_17515</name>
</gene>
<dbReference type="InterPro" id="IPR036388">
    <property type="entry name" value="WH-like_DNA-bd_sf"/>
</dbReference>
<dbReference type="InterPro" id="IPR013325">
    <property type="entry name" value="RNA_pol_sigma_r2"/>
</dbReference>
<dbReference type="SUPFAM" id="SSF88659">
    <property type="entry name" value="Sigma3 and sigma4 domains of RNA polymerase sigma factors"/>
    <property type="match status" value="1"/>
</dbReference>
<evidence type="ECO:0000259" key="6">
    <source>
        <dbReference type="Pfam" id="PF08281"/>
    </source>
</evidence>